<name>A0A2V2V312_TRYCR</name>
<proteinExistence type="predicted"/>
<evidence type="ECO:0000313" key="3">
    <source>
        <dbReference type="Proteomes" id="UP000246121"/>
    </source>
</evidence>
<dbReference type="VEuPathDB" id="TriTrypDB:BCY84_13646"/>
<sequence>MQRASMVTGHAVRSPSLVSVGGDGKWLAYGCAPDMMVLCALQDDSTEQRSLREGDFIAAMQIVFLGAEEKLSVIVLHQTKELLCIGTAHDGLYLTTASNPTLSSKTTRLPRQITGENVFSACFIDGYEKLSDVLVVSCGSQNLSKDRFKLSLWDANARTLLWRGSADALDAIVALPGIFGFASCTQREVTLWTVKPHGEGGVNANGHPSAGGGMENSRTEKGETTVFTVLSKNCSIVNELRDAEFVAIVPPRGAEDSLTVVTTVGFLVSFDCRNGAPVKWMDCKVCPATAAYRIADNIVVCGSLVRFFSSDKWEFHGKIKQNGPSTVVSSSLLTRMMDSLCTGAAVCGKDRAVFFFSGGDISRYRVIRPISGNSRLSFHRVDQYTPVLPDEGPLRWIPLSVDTLCLWSPQRLRLYDTRHWRNSNMTIESTCAVHHSTLGVLLVYDSSAYEIVAIMPNLERELYRLGVDEPLTSLTIHEEDQFVSLSLDNSLFYFKGQWKAKDEFILQGLQVTRLTGFKTPLAKLVSVAGEVCAASTHLVANLKTGKNVSMAEDIISFEVTGSMLLVVHRHSCVVLDPATMQRVGEPLRVTALKEVVASPNGDLVALRSEGTLSVVSLKDRQSVAQLPLQRDASTLHSANIISVGFTADGGSLVTCESRGLVSVYRLSKLESTLKADVKRVPRQQTEHGGVRRSLSCDVPTNTELQSRFQELHGYYETTRRTHKEREKGQKKTNTAMLSSLRQNSTTTTSSSGVLILARGNSILQIPSGSADQKIPSLRGWENDGAPTELPYVVSAVEAPDVAVTASMVELSALTSTDTTMNFNMRTVAESEATLTPSITANLLENEREKVKFADAPTYGVRSPARKGQPSISPTKTPEDDVVNIDSNENEELRQHLHQDPVAFNGAPTKFPSVASSSSSCVRVRSCEIRDALMDLAEAYEQQAQEGVVNDAENIDVETVEEMFNTLSRLYARVQSRQSRRPDSAGSTASSDISSASFNVILSDLERLRQQNCRIEAQNEEILSRLRKK</sequence>
<gene>
    <name evidence="2" type="ORF">C4B63_46g23</name>
</gene>
<dbReference type="SUPFAM" id="SSF50993">
    <property type="entry name" value="Peptidase/esterase 'gauge' domain"/>
    <property type="match status" value="1"/>
</dbReference>
<dbReference type="Proteomes" id="UP000246121">
    <property type="component" value="Unassembled WGS sequence"/>
</dbReference>
<evidence type="ECO:0000256" key="1">
    <source>
        <dbReference type="SAM" id="MobiDB-lite"/>
    </source>
</evidence>
<dbReference type="EMBL" id="PRFA01000046">
    <property type="protein sequence ID" value="PWU90967.1"/>
    <property type="molecule type" value="Genomic_DNA"/>
</dbReference>
<evidence type="ECO:0000313" key="2">
    <source>
        <dbReference type="EMBL" id="PWU90967.1"/>
    </source>
</evidence>
<dbReference type="VEuPathDB" id="TriTrypDB:C3747_318g12"/>
<dbReference type="VEuPathDB" id="TriTrypDB:Tc_MARK_2693"/>
<dbReference type="VEuPathDB" id="TriTrypDB:TcCLB.503999.80"/>
<organism evidence="2 3">
    <name type="scientific">Trypanosoma cruzi</name>
    <dbReference type="NCBI Taxonomy" id="5693"/>
    <lineage>
        <taxon>Eukaryota</taxon>
        <taxon>Discoba</taxon>
        <taxon>Euglenozoa</taxon>
        <taxon>Kinetoplastea</taxon>
        <taxon>Metakinetoplastina</taxon>
        <taxon>Trypanosomatida</taxon>
        <taxon>Trypanosomatidae</taxon>
        <taxon>Trypanosoma</taxon>
        <taxon>Schizotrypanum</taxon>
    </lineage>
</organism>
<dbReference type="VEuPathDB" id="TriTrypDB:TCSYLVIO_003478"/>
<dbReference type="Gene3D" id="2.130.10.10">
    <property type="entry name" value="YVTN repeat-like/Quinoprotein amine dehydrogenase"/>
    <property type="match status" value="1"/>
</dbReference>
<dbReference type="VEuPathDB" id="TriTrypDB:TcCL_ESM03270"/>
<dbReference type="VEuPathDB" id="TriTrypDB:ECC02_006459"/>
<protein>
    <submittedName>
        <fullName evidence="2">Uncharacterized protein</fullName>
    </submittedName>
</protein>
<dbReference type="InterPro" id="IPR015943">
    <property type="entry name" value="WD40/YVTN_repeat-like_dom_sf"/>
</dbReference>
<dbReference type="VEuPathDB" id="TriTrypDB:TcYC6_0103140"/>
<dbReference type="SUPFAM" id="SSF50998">
    <property type="entry name" value="Quinoprotein alcohol dehydrogenase-like"/>
    <property type="match status" value="1"/>
</dbReference>
<dbReference type="VEuPathDB" id="TriTrypDB:TcBrA4_0074720"/>
<feature type="region of interest" description="Disordered" evidence="1">
    <location>
        <begin position="858"/>
        <end position="881"/>
    </location>
</feature>
<dbReference type="VEuPathDB" id="TriTrypDB:TcCLB.509591.40"/>
<accession>A0A2V2V312</accession>
<dbReference type="VEuPathDB" id="TriTrypDB:C4B63_46g23"/>
<reference evidence="2 3" key="1">
    <citation type="journal article" date="2018" name="Microb. Genom.">
        <title>Expanding an expanded genome: long-read sequencing of Trypanosoma cruzi.</title>
        <authorList>
            <person name="Berna L."/>
            <person name="Rodriguez M."/>
            <person name="Chiribao M.L."/>
            <person name="Parodi-Talice A."/>
            <person name="Pita S."/>
            <person name="Rijo G."/>
            <person name="Alvarez-Valin F."/>
            <person name="Robello C."/>
        </authorList>
    </citation>
    <scope>NUCLEOTIDE SEQUENCE [LARGE SCALE GENOMIC DNA]</scope>
    <source>
        <strain evidence="2 3">Dm28c</strain>
    </source>
</reference>
<dbReference type="VEuPathDB" id="TriTrypDB:TCDM_04118"/>
<dbReference type="VEuPathDB" id="TriTrypDB:TcG_03313"/>
<dbReference type="AlphaFoldDB" id="A0A2V2V312"/>
<comment type="caution">
    <text evidence="2">The sequence shown here is derived from an EMBL/GenBank/DDBJ whole genome shotgun (WGS) entry which is preliminary data.</text>
</comment>
<dbReference type="InterPro" id="IPR011047">
    <property type="entry name" value="Quinoprotein_ADH-like_sf"/>
</dbReference>